<proteinExistence type="predicted"/>
<evidence type="ECO:0000313" key="1">
    <source>
        <dbReference type="EMBL" id="ETW11807.1"/>
    </source>
</evidence>
<accession>W4HGC0</accession>
<dbReference type="Proteomes" id="UP000019063">
    <property type="component" value="Unassembled WGS sequence"/>
</dbReference>
<name>W4HGC0_9RHOB</name>
<evidence type="ECO:0000313" key="2">
    <source>
        <dbReference type="Proteomes" id="UP000019063"/>
    </source>
</evidence>
<gene>
    <name evidence="1" type="ORF">ATO8_16208</name>
</gene>
<dbReference type="RefSeq" id="WP_051487828.1">
    <property type="nucleotide sequence ID" value="NZ_AQQW01000010.1"/>
</dbReference>
<sequence>MTRWGLVCTTNAATEAVLDFAAWHLEAGAHRLFIYLDAPDPRTEAALAAHPRIKVTVTDAAWWEKRNGRPDRHQNRQARNARHAYNQLSRDLDWLGHIDVDEFLLAERPVVDHLAALPPDELTARVRPVELLARGDGDAPGTRSFKTLPLDQARRQHAARACFGHWADHLSGGFLSHVAGKVFVRTGLDRVQIRIHNAFVGEDQNPGMVELPDLPLAHAHAPDWTTFAAHYRFRLDRGSYRSELKPQARGPAALSLNALFAGIEAEGGEPALRAFYEEVGTATPALCNALEAEGTLIRRRFEPKTWRLRHFPGHVDVLVPERQVTPD</sequence>
<dbReference type="PATRIC" id="fig|1317118.6.peg.3334"/>
<comment type="caution">
    <text evidence="1">The sequence shown here is derived from an EMBL/GenBank/DDBJ whole genome shotgun (WGS) entry which is preliminary data.</text>
</comment>
<reference evidence="1 2" key="1">
    <citation type="journal article" date="2014" name="Antonie Van Leeuwenhoek">
        <title>Roseivivax atlanticus sp. nov., isolated from surface seawater of the Atlantic Ocean.</title>
        <authorList>
            <person name="Li G."/>
            <person name="Lai Q."/>
            <person name="Liu X."/>
            <person name="Sun F."/>
            <person name="Shao Z."/>
        </authorList>
    </citation>
    <scope>NUCLEOTIDE SEQUENCE [LARGE SCALE GENOMIC DNA]</scope>
    <source>
        <strain evidence="1 2">22II-s10s</strain>
    </source>
</reference>
<evidence type="ECO:0008006" key="3">
    <source>
        <dbReference type="Google" id="ProtNLM"/>
    </source>
</evidence>
<dbReference type="Pfam" id="PF13704">
    <property type="entry name" value="Glyco_tranf_2_4"/>
    <property type="match status" value="1"/>
</dbReference>
<dbReference type="AlphaFoldDB" id="W4HGC0"/>
<protein>
    <recommendedName>
        <fullName evidence="3">Glycosyl transferase family 2</fullName>
    </recommendedName>
</protein>
<organism evidence="1 2">
    <name type="scientific">Roseivivax marinus</name>
    <dbReference type="NCBI Taxonomy" id="1379903"/>
    <lineage>
        <taxon>Bacteria</taxon>
        <taxon>Pseudomonadati</taxon>
        <taxon>Pseudomonadota</taxon>
        <taxon>Alphaproteobacteria</taxon>
        <taxon>Rhodobacterales</taxon>
        <taxon>Roseobacteraceae</taxon>
        <taxon>Roseivivax</taxon>
    </lineage>
</organism>
<dbReference type="EMBL" id="AQQW01000010">
    <property type="protein sequence ID" value="ETW11807.1"/>
    <property type="molecule type" value="Genomic_DNA"/>
</dbReference>
<keyword evidence="2" id="KW-1185">Reference proteome</keyword>
<dbReference type="eggNOG" id="ENOG502Z8VQ">
    <property type="taxonomic scope" value="Bacteria"/>
</dbReference>
<dbReference type="STRING" id="1379903.ATO8_16208"/>